<proteinExistence type="predicted"/>
<dbReference type="EMBL" id="LT854254">
    <property type="protein sequence ID" value="SMR46212.1"/>
    <property type="molecule type" value="Genomic_DNA"/>
</dbReference>
<evidence type="ECO:0000313" key="1">
    <source>
        <dbReference type="EMBL" id="SMR46212.1"/>
    </source>
</evidence>
<accession>A0A2H1FY28</accession>
<gene>
    <name evidence="1" type="ORF">ZT1E4_G2830</name>
</gene>
<reference evidence="2" key="1">
    <citation type="submission" date="2017-05" db="EMBL/GenBank/DDBJ databases">
        <authorList>
            <person name="Song R."/>
            <person name="Chenine A.L."/>
            <person name="Ruprecht R.M."/>
        </authorList>
    </citation>
    <scope>NUCLEOTIDE SEQUENCE [LARGE SCALE GENOMIC DNA]</scope>
</reference>
<dbReference type="Proteomes" id="UP000245764">
    <property type="component" value="Chromosome 2"/>
</dbReference>
<dbReference type="InterPro" id="IPR011009">
    <property type="entry name" value="Kinase-like_dom_sf"/>
</dbReference>
<evidence type="ECO:0000313" key="2">
    <source>
        <dbReference type="Proteomes" id="UP000245764"/>
    </source>
</evidence>
<organism evidence="1 2">
    <name type="scientific">Zymoseptoria tritici ST99CH_1E4</name>
    <dbReference type="NCBI Taxonomy" id="1276532"/>
    <lineage>
        <taxon>Eukaryota</taxon>
        <taxon>Fungi</taxon>
        <taxon>Dikarya</taxon>
        <taxon>Ascomycota</taxon>
        <taxon>Pezizomycotina</taxon>
        <taxon>Dothideomycetes</taxon>
        <taxon>Dothideomycetidae</taxon>
        <taxon>Mycosphaerellales</taxon>
        <taxon>Mycosphaerellaceae</taxon>
        <taxon>Zymoseptoria</taxon>
    </lineage>
</organism>
<dbReference type="AlphaFoldDB" id="A0A2H1FY28"/>
<dbReference type="SUPFAM" id="SSF56112">
    <property type="entry name" value="Protein kinase-like (PK-like)"/>
    <property type="match status" value="1"/>
</dbReference>
<name>A0A2H1FY28_ZYMTR</name>
<evidence type="ECO:0008006" key="3">
    <source>
        <dbReference type="Google" id="ProtNLM"/>
    </source>
</evidence>
<sequence length="363" mass="40282">MANNEAGQAACEQYAKGTVLPLTIGTGPASRNVDAKIIRAHVPFTMSCVLTVELPGTAIGDSNQPTQAILKLYDRRFAAQLRKDEGGDECWSPEIENEFAKFVASGEAAQFVSKLRDDDDFEEPEEGLVGRRERGILAQLGKQVPCLYATVSIYLASDAPARPGLDSSTEFGVVKGLLLEYVPGPTLTEMPDVIPKESWQGIVDQAVGVVRAYSHLGILNKDVRCSNFVINESVPDGDERRVMMVDFGLCEFRPEGMKDEEWGRKKCTKDEEGAVGAVMKTRLAKKSFELRYESSSTWSAFAETEEEYNKGREELKRQGKLLVVTREEWRRMNKEGTRRDDVAYEVHISLISRGKSAADSLLD</sequence>
<protein>
    <recommendedName>
        <fullName evidence="3">Protein kinase domain-containing protein</fullName>
    </recommendedName>
</protein>